<feature type="signal peptide" evidence="1">
    <location>
        <begin position="1"/>
        <end position="18"/>
    </location>
</feature>
<dbReference type="RefSeq" id="WP_207332803.1">
    <property type="nucleotide sequence ID" value="NZ_JAFMYW010000014.1"/>
</dbReference>
<gene>
    <name evidence="2" type="ORF">J2I46_30025</name>
</gene>
<protein>
    <submittedName>
        <fullName evidence="2">DUF4369 domain-containing protein</fullName>
    </submittedName>
</protein>
<proteinExistence type="predicted"/>
<evidence type="ECO:0000256" key="1">
    <source>
        <dbReference type="SAM" id="SignalP"/>
    </source>
</evidence>
<keyword evidence="3" id="KW-1185">Reference proteome</keyword>
<sequence length="225" mass="26381">MSYFFTGVLWLISLMSQAQTMSIAGKVGGIYSSATHFKLYKYKTLFAKELIKSIEPRDNQFSFTMAATEYDLYMLQNSVDNRFIVFVWDGDIQIHVDSLEFDQSAIRDSPLTEQYDDFLQRRNELFLAPLWRLDSLKQEWKVGARYSTAQVDSLNYSYNQLFETNKKEFKKYTQDYVAKNPGSPISLFILTFTDDMATEEENKRLFEGLSTDLKKHSRARIYLEK</sequence>
<keyword evidence="1" id="KW-0732">Signal</keyword>
<dbReference type="Proteomes" id="UP000664628">
    <property type="component" value="Unassembled WGS sequence"/>
</dbReference>
<accession>A0ABS3JS57</accession>
<comment type="caution">
    <text evidence="2">The sequence shown here is derived from an EMBL/GenBank/DDBJ whole genome shotgun (WGS) entry which is preliminary data.</text>
</comment>
<feature type="chain" id="PRO_5045683315" evidence="1">
    <location>
        <begin position="19"/>
        <end position="225"/>
    </location>
</feature>
<dbReference type="EMBL" id="JAFMYW010000014">
    <property type="protein sequence ID" value="MBO0952852.1"/>
    <property type="molecule type" value="Genomic_DNA"/>
</dbReference>
<name>A0ABS3JS57_9BACT</name>
<organism evidence="2 3">
    <name type="scientific">Fibrella forsythiae</name>
    <dbReference type="NCBI Taxonomy" id="2817061"/>
    <lineage>
        <taxon>Bacteria</taxon>
        <taxon>Pseudomonadati</taxon>
        <taxon>Bacteroidota</taxon>
        <taxon>Cytophagia</taxon>
        <taxon>Cytophagales</taxon>
        <taxon>Spirosomataceae</taxon>
        <taxon>Fibrella</taxon>
    </lineage>
</organism>
<reference evidence="2 3" key="1">
    <citation type="submission" date="2021-03" db="EMBL/GenBank/DDBJ databases">
        <title>Fibrella sp. HMF5405 genome sequencing and assembly.</title>
        <authorList>
            <person name="Kang H."/>
            <person name="Kim H."/>
            <person name="Bae S."/>
            <person name="Joh K."/>
        </authorList>
    </citation>
    <scope>NUCLEOTIDE SEQUENCE [LARGE SCALE GENOMIC DNA]</scope>
    <source>
        <strain evidence="2 3">HMF5405</strain>
    </source>
</reference>
<evidence type="ECO:0000313" key="2">
    <source>
        <dbReference type="EMBL" id="MBO0952852.1"/>
    </source>
</evidence>
<evidence type="ECO:0000313" key="3">
    <source>
        <dbReference type="Proteomes" id="UP000664628"/>
    </source>
</evidence>